<dbReference type="Gene3D" id="3.40.190.10">
    <property type="entry name" value="Periplasmic binding protein-like II"/>
    <property type="match status" value="1"/>
</dbReference>
<sequence>MRAVRGVGGLLALLLVLGACAPGVPEAAAPGDARPAGPDQLRGVELEYLYFTDGPDEIATRQTIEKFEVATGARVNLQLVAYSDLERTLQARIAAGKAPDVARTQDLNPYRADLLDLRPYLSDQTFPDAFLPDAARAVRGPAGEFLGVPSDLTLNGPFVNLDLFAKAGVPVPERWSWDELVEAAEKVRRVTGKPYAIAMDKSGHRLATMLSQYGTTFFDLDGRPALDVGKATEALKRFAGLHASGAMPTDFWLESGSRYKGANEIFLAQDAAVYLSGNWQVSQLAKASQFRFAAAPNPCAARCGGFPGGKYMVSFKQSKHPAAAAAFIEWMNGAQRQRELVAKAQFLPTRKDLVDPGISYPQRLEDMRIFLAEAKLVPAEAYTSNSSPAFARTANALRDEIARVLGGQSTPEEAARTVRQVSERAYAEVSGR</sequence>
<feature type="chain" id="PRO_5038722007" evidence="1">
    <location>
        <begin position="22"/>
        <end position="432"/>
    </location>
</feature>
<keyword evidence="1" id="KW-0732">Signal</keyword>
<dbReference type="SUPFAM" id="SSF53850">
    <property type="entry name" value="Periplasmic binding protein-like II"/>
    <property type="match status" value="1"/>
</dbReference>
<evidence type="ECO:0000313" key="2">
    <source>
        <dbReference type="EMBL" id="MBB4675251.1"/>
    </source>
</evidence>
<dbReference type="PANTHER" id="PTHR43649:SF12">
    <property type="entry name" value="DIACETYLCHITOBIOSE BINDING PROTEIN DASA"/>
    <property type="match status" value="1"/>
</dbReference>
<comment type="caution">
    <text evidence="2">The sequence shown here is derived from an EMBL/GenBank/DDBJ whole genome shotgun (WGS) entry which is preliminary data.</text>
</comment>
<dbReference type="EMBL" id="JACHMH010000001">
    <property type="protein sequence ID" value="MBB4675251.1"/>
    <property type="molecule type" value="Genomic_DNA"/>
</dbReference>
<reference evidence="2 3" key="1">
    <citation type="submission" date="2020-08" db="EMBL/GenBank/DDBJ databases">
        <title>Sequencing the genomes of 1000 actinobacteria strains.</title>
        <authorList>
            <person name="Klenk H.-P."/>
        </authorList>
    </citation>
    <scope>NUCLEOTIDE SEQUENCE [LARGE SCALE GENOMIC DNA]</scope>
    <source>
        <strain evidence="2 3">DSM 44230</strain>
    </source>
</reference>
<gene>
    <name evidence="2" type="ORF">HNR67_001369</name>
</gene>
<dbReference type="PANTHER" id="PTHR43649">
    <property type="entry name" value="ARABINOSE-BINDING PROTEIN-RELATED"/>
    <property type="match status" value="1"/>
</dbReference>
<evidence type="ECO:0000313" key="3">
    <source>
        <dbReference type="Proteomes" id="UP000533598"/>
    </source>
</evidence>
<accession>A0A7W7C674</accession>
<dbReference type="Proteomes" id="UP000533598">
    <property type="component" value="Unassembled WGS sequence"/>
</dbReference>
<dbReference type="AlphaFoldDB" id="A0A7W7C674"/>
<evidence type="ECO:0000256" key="1">
    <source>
        <dbReference type="SAM" id="SignalP"/>
    </source>
</evidence>
<dbReference type="PROSITE" id="PS51257">
    <property type="entry name" value="PROKAR_LIPOPROTEIN"/>
    <property type="match status" value="1"/>
</dbReference>
<dbReference type="Pfam" id="PF13416">
    <property type="entry name" value="SBP_bac_8"/>
    <property type="match status" value="1"/>
</dbReference>
<dbReference type="InterPro" id="IPR006059">
    <property type="entry name" value="SBP"/>
</dbReference>
<dbReference type="RefSeq" id="WP_185001253.1">
    <property type="nucleotide sequence ID" value="NZ_BAAAUI010000053.1"/>
</dbReference>
<protein>
    <submittedName>
        <fullName evidence="2">Alpha-1,4-digalacturonate transport system substrate-binding protein</fullName>
    </submittedName>
</protein>
<organism evidence="2 3">
    <name type="scientific">Crossiella cryophila</name>
    <dbReference type="NCBI Taxonomy" id="43355"/>
    <lineage>
        <taxon>Bacteria</taxon>
        <taxon>Bacillati</taxon>
        <taxon>Actinomycetota</taxon>
        <taxon>Actinomycetes</taxon>
        <taxon>Pseudonocardiales</taxon>
        <taxon>Pseudonocardiaceae</taxon>
        <taxon>Crossiella</taxon>
    </lineage>
</organism>
<name>A0A7W7C674_9PSEU</name>
<feature type="signal peptide" evidence="1">
    <location>
        <begin position="1"/>
        <end position="21"/>
    </location>
</feature>
<dbReference type="InterPro" id="IPR050490">
    <property type="entry name" value="Bact_solute-bd_prot1"/>
</dbReference>
<keyword evidence="3" id="KW-1185">Reference proteome</keyword>
<proteinExistence type="predicted"/>